<gene>
    <name evidence="7" type="ORF">MNBD_GAMMA25-1589</name>
</gene>
<evidence type="ECO:0000256" key="2">
    <source>
        <dbReference type="ARBA" id="ARBA00023015"/>
    </source>
</evidence>
<dbReference type="NCBIfam" id="NF006550">
    <property type="entry name" value="PRK09047.1"/>
    <property type="match status" value="1"/>
</dbReference>
<protein>
    <recommendedName>
        <fullName evidence="8">RNA polymerase sigma factor</fullName>
    </recommendedName>
</protein>
<dbReference type="GO" id="GO:0003677">
    <property type="term" value="F:DNA binding"/>
    <property type="evidence" value="ECO:0007669"/>
    <property type="project" value="InterPro"/>
</dbReference>
<dbReference type="Gene3D" id="1.10.1740.10">
    <property type="match status" value="1"/>
</dbReference>
<accession>A0A3B1BY82</accession>
<dbReference type="InterPro" id="IPR013324">
    <property type="entry name" value="RNA_pol_sigma_r3/r4-like"/>
</dbReference>
<keyword evidence="4" id="KW-0804">Transcription</keyword>
<name>A0A3B1BY82_9ZZZZ</name>
<keyword evidence="3" id="KW-0731">Sigma factor</keyword>
<dbReference type="InterPro" id="IPR013249">
    <property type="entry name" value="RNA_pol_sigma70_r4_t2"/>
</dbReference>
<evidence type="ECO:0000259" key="5">
    <source>
        <dbReference type="Pfam" id="PF04542"/>
    </source>
</evidence>
<dbReference type="GO" id="GO:0006352">
    <property type="term" value="P:DNA-templated transcription initiation"/>
    <property type="evidence" value="ECO:0007669"/>
    <property type="project" value="InterPro"/>
</dbReference>
<evidence type="ECO:0000259" key="6">
    <source>
        <dbReference type="Pfam" id="PF08281"/>
    </source>
</evidence>
<organism evidence="7">
    <name type="scientific">hydrothermal vent metagenome</name>
    <dbReference type="NCBI Taxonomy" id="652676"/>
    <lineage>
        <taxon>unclassified sequences</taxon>
        <taxon>metagenomes</taxon>
        <taxon>ecological metagenomes</taxon>
    </lineage>
</organism>
<dbReference type="SUPFAM" id="SSF88659">
    <property type="entry name" value="Sigma3 and sigma4 domains of RNA polymerase sigma factors"/>
    <property type="match status" value="1"/>
</dbReference>
<dbReference type="CDD" id="cd06171">
    <property type="entry name" value="Sigma70_r4"/>
    <property type="match status" value="1"/>
</dbReference>
<dbReference type="InterPro" id="IPR013325">
    <property type="entry name" value="RNA_pol_sigma_r2"/>
</dbReference>
<dbReference type="PANTHER" id="PTHR43133">
    <property type="entry name" value="RNA POLYMERASE ECF-TYPE SIGMA FACTO"/>
    <property type="match status" value="1"/>
</dbReference>
<evidence type="ECO:0008006" key="8">
    <source>
        <dbReference type="Google" id="ProtNLM"/>
    </source>
</evidence>
<evidence type="ECO:0000256" key="4">
    <source>
        <dbReference type="ARBA" id="ARBA00023163"/>
    </source>
</evidence>
<dbReference type="Pfam" id="PF04542">
    <property type="entry name" value="Sigma70_r2"/>
    <property type="match status" value="1"/>
</dbReference>
<dbReference type="Gene3D" id="1.10.10.10">
    <property type="entry name" value="Winged helix-like DNA-binding domain superfamily/Winged helix DNA-binding domain"/>
    <property type="match status" value="1"/>
</dbReference>
<dbReference type="InterPro" id="IPR014284">
    <property type="entry name" value="RNA_pol_sigma-70_dom"/>
</dbReference>
<evidence type="ECO:0000256" key="3">
    <source>
        <dbReference type="ARBA" id="ARBA00023082"/>
    </source>
</evidence>
<feature type="domain" description="RNA polymerase sigma-70 region 2" evidence="5">
    <location>
        <begin position="55"/>
        <end position="121"/>
    </location>
</feature>
<proteinExistence type="inferred from homology"/>
<evidence type="ECO:0000256" key="1">
    <source>
        <dbReference type="ARBA" id="ARBA00010641"/>
    </source>
</evidence>
<evidence type="ECO:0000313" key="7">
    <source>
        <dbReference type="EMBL" id="VAX11365.1"/>
    </source>
</evidence>
<comment type="similarity">
    <text evidence="1">Belongs to the sigma-70 factor family. ECF subfamily.</text>
</comment>
<dbReference type="Pfam" id="PF08281">
    <property type="entry name" value="Sigma70_r4_2"/>
    <property type="match status" value="1"/>
</dbReference>
<keyword evidence="2" id="KW-0805">Transcription regulation</keyword>
<dbReference type="AlphaFoldDB" id="A0A3B1BY82"/>
<dbReference type="InterPro" id="IPR039425">
    <property type="entry name" value="RNA_pol_sigma-70-like"/>
</dbReference>
<dbReference type="EMBL" id="UOFY01000067">
    <property type="protein sequence ID" value="VAX11365.1"/>
    <property type="molecule type" value="Genomic_DNA"/>
</dbReference>
<sequence>MSLFLPADSISKYLQNTSAVKMNMPSYCFNGQDVRLIEHRQQKVQALDNKAALDRFLASVEKRAYRMTHIATSNSDDALDIIQDAMLTLVRRYAHKPENEWGPLFHRILQNRIRDWYRRQKVRNQLIAWFSGDNEEDDLIQMLPAAENRSPVAQVNNEAMIEQLEQALQNLPLRQQQTFLLRVWEGMNVNETARAMGISDGSVKTHYSRAVHSLRKELGDYYDAG</sequence>
<dbReference type="GO" id="GO:0016987">
    <property type="term" value="F:sigma factor activity"/>
    <property type="evidence" value="ECO:0007669"/>
    <property type="project" value="UniProtKB-KW"/>
</dbReference>
<dbReference type="SUPFAM" id="SSF88946">
    <property type="entry name" value="Sigma2 domain of RNA polymerase sigma factors"/>
    <property type="match status" value="1"/>
</dbReference>
<dbReference type="NCBIfam" id="TIGR02937">
    <property type="entry name" value="sigma70-ECF"/>
    <property type="match status" value="1"/>
</dbReference>
<reference evidence="7" key="1">
    <citation type="submission" date="2018-06" db="EMBL/GenBank/DDBJ databases">
        <authorList>
            <person name="Zhirakovskaya E."/>
        </authorList>
    </citation>
    <scope>NUCLEOTIDE SEQUENCE</scope>
</reference>
<dbReference type="InterPro" id="IPR007627">
    <property type="entry name" value="RNA_pol_sigma70_r2"/>
</dbReference>
<dbReference type="InterPro" id="IPR036388">
    <property type="entry name" value="WH-like_DNA-bd_sf"/>
</dbReference>
<feature type="domain" description="RNA polymerase sigma factor 70 region 4 type 2" evidence="6">
    <location>
        <begin position="162"/>
        <end position="211"/>
    </location>
</feature>
<dbReference type="PANTHER" id="PTHR43133:SF64">
    <property type="entry name" value="ECF SIGMA FACTOR"/>
    <property type="match status" value="1"/>
</dbReference>